<feature type="compositionally biased region" description="Polar residues" evidence="14">
    <location>
        <begin position="3750"/>
        <end position="3769"/>
    </location>
</feature>
<dbReference type="GO" id="GO:0005737">
    <property type="term" value="C:cytoplasm"/>
    <property type="evidence" value="ECO:0007669"/>
    <property type="project" value="UniProtKB-ARBA"/>
</dbReference>
<evidence type="ECO:0000256" key="7">
    <source>
        <dbReference type="ARBA" id="ARBA00022658"/>
    </source>
</evidence>
<feature type="compositionally biased region" description="Basic and acidic residues" evidence="14">
    <location>
        <begin position="3631"/>
        <end position="3654"/>
    </location>
</feature>
<keyword evidence="9" id="KW-0677">Repeat</keyword>
<dbReference type="InterPro" id="IPR036872">
    <property type="entry name" value="CH_dom_sf"/>
</dbReference>
<feature type="domain" description="Calponin-homology (CH)" evidence="17">
    <location>
        <begin position="142"/>
        <end position="247"/>
    </location>
</feature>
<keyword evidence="8" id="KW-0493">Microtubule</keyword>
<evidence type="ECO:0000259" key="15">
    <source>
        <dbReference type="PROSITE" id="PS50002"/>
    </source>
</evidence>
<keyword evidence="5" id="KW-0963">Cytoplasm</keyword>
<dbReference type="FunFam" id="1.20.58.60:FF:000145">
    <property type="entry name" value="Spectrin beta chain, non-erythrocytic"/>
    <property type="match status" value="1"/>
</dbReference>
<dbReference type="FunFam" id="1.20.58.60:FF:000135">
    <property type="entry name" value="Spectrin beta chain, non-erythrocytic"/>
    <property type="match status" value="1"/>
</dbReference>
<dbReference type="SUPFAM" id="SSF50729">
    <property type="entry name" value="PH domain-like"/>
    <property type="match status" value="1"/>
</dbReference>
<keyword evidence="10" id="KW-0009">Actin-binding</keyword>
<dbReference type="Gene3D" id="2.30.30.40">
    <property type="entry name" value="SH3 Domains"/>
    <property type="match status" value="1"/>
</dbReference>
<dbReference type="Pfam" id="PF15410">
    <property type="entry name" value="PH_9"/>
    <property type="match status" value="1"/>
</dbReference>
<feature type="coiled-coil region" evidence="13">
    <location>
        <begin position="499"/>
        <end position="591"/>
    </location>
</feature>
<evidence type="ECO:0000313" key="19">
    <source>
        <dbReference type="Proteomes" id="UP001347796"/>
    </source>
</evidence>
<dbReference type="SMART" id="SM00233">
    <property type="entry name" value="PH"/>
    <property type="match status" value="1"/>
</dbReference>
<dbReference type="Proteomes" id="UP001347796">
    <property type="component" value="Unassembled WGS sequence"/>
</dbReference>
<reference evidence="18 19" key="1">
    <citation type="submission" date="2024-01" db="EMBL/GenBank/DDBJ databases">
        <title>The genome of the rayed Mediterranean limpet Patella caerulea (Linnaeus, 1758).</title>
        <authorList>
            <person name="Anh-Thu Weber A."/>
            <person name="Halstead-Nussloch G."/>
        </authorList>
    </citation>
    <scope>NUCLEOTIDE SEQUENCE [LARGE SCALE GENOMIC DNA]</scope>
    <source>
        <strain evidence="18">AATW-2023a</strain>
        <tissue evidence="18">Whole specimen</tissue>
    </source>
</reference>
<dbReference type="FunFam" id="1.10.418.10:FF:000001">
    <property type="entry name" value="Actinin alpha 1"/>
    <property type="match status" value="1"/>
</dbReference>
<dbReference type="FunFam" id="2.30.29.30:FF:000024">
    <property type="entry name" value="Spectrin beta chain"/>
    <property type="match status" value="1"/>
</dbReference>
<feature type="coiled-coil region" evidence="13">
    <location>
        <begin position="1325"/>
        <end position="1359"/>
    </location>
</feature>
<evidence type="ECO:0000256" key="9">
    <source>
        <dbReference type="ARBA" id="ARBA00022737"/>
    </source>
</evidence>
<dbReference type="FunFam" id="1.20.58.60:FF:000013">
    <property type="entry name" value="Spectrin alpha chain, non-erythrocytic 1"/>
    <property type="match status" value="1"/>
</dbReference>
<comment type="subcellular location">
    <subcellularLocation>
        <location evidence="1">Cytoplasm</location>
        <location evidence="1">Cytoskeleton</location>
    </subcellularLocation>
</comment>
<feature type="region of interest" description="Disordered" evidence="14">
    <location>
        <begin position="3590"/>
        <end position="3610"/>
    </location>
</feature>
<dbReference type="GO" id="GO:0016020">
    <property type="term" value="C:membrane"/>
    <property type="evidence" value="ECO:0007669"/>
    <property type="project" value="UniProtKB-ARBA"/>
</dbReference>
<dbReference type="FunFam" id="1.20.58.60:FF:000017">
    <property type="entry name" value="Spectrin alpha chain, non-erythrocytic 1"/>
    <property type="match status" value="1"/>
</dbReference>
<dbReference type="PROSITE" id="PS50021">
    <property type="entry name" value="CH"/>
    <property type="match status" value="2"/>
</dbReference>
<dbReference type="PROSITE" id="PS50002">
    <property type="entry name" value="SH3"/>
    <property type="match status" value="1"/>
</dbReference>
<feature type="compositionally biased region" description="Basic residues" evidence="14">
    <location>
        <begin position="4089"/>
        <end position="4104"/>
    </location>
</feature>
<feature type="coiled-coil region" evidence="13">
    <location>
        <begin position="744"/>
        <end position="771"/>
    </location>
</feature>
<evidence type="ECO:0000256" key="4">
    <source>
        <dbReference type="ARBA" id="ARBA00022467"/>
    </source>
</evidence>
<keyword evidence="7" id="KW-0344">Guanine-nucleotide releasing factor</keyword>
<feature type="compositionally biased region" description="Basic and acidic residues" evidence="14">
    <location>
        <begin position="3600"/>
        <end position="3610"/>
    </location>
</feature>
<feature type="compositionally biased region" description="Low complexity" evidence="14">
    <location>
        <begin position="4040"/>
        <end position="4051"/>
    </location>
</feature>
<dbReference type="SMART" id="SM00033">
    <property type="entry name" value="CH"/>
    <property type="match status" value="2"/>
</dbReference>
<feature type="compositionally biased region" description="Basic and acidic residues" evidence="14">
    <location>
        <begin position="3791"/>
        <end position="3801"/>
    </location>
</feature>
<dbReference type="FunFam" id="1.10.418.10:FF:000004">
    <property type="entry name" value="Spectrin beta chain"/>
    <property type="match status" value="1"/>
</dbReference>
<dbReference type="PANTHER" id="PTHR11915">
    <property type="entry name" value="SPECTRIN/FILAMIN RELATED CYTOSKELETAL PROTEIN"/>
    <property type="match status" value="1"/>
</dbReference>
<feature type="region of interest" description="Disordered" evidence="14">
    <location>
        <begin position="3728"/>
        <end position="3811"/>
    </location>
</feature>
<dbReference type="GO" id="GO:0005085">
    <property type="term" value="F:guanyl-nucleotide exchange factor activity"/>
    <property type="evidence" value="ECO:0007669"/>
    <property type="project" value="UniProtKB-KW"/>
</dbReference>
<feature type="region of interest" description="Disordered" evidence="14">
    <location>
        <begin position="3623"/>
        <end position="3671"/>
    </location>
</feature>
<feature type="compositionally biased region" description="Polar residues" evidence="14">
    <location>
        <begin position="4026"/>
        <end position="4035"/>
    </location>
</feature>
<evidence type="ECO:0000256" key="6">
    <source>
        <dbReference type="ARBA" id="ARBA00022553"/>
    </source>
</evidence>
<feature type="compositionally biased region" description="Polar residues" evidence="14">
    <location>
        <begin position="3692"/>
        <end position="3703"/>
    </location>
</feature>
<dbReference type="FunFam" id="1.20.58.60:FF:000007">
    <property type="entry name" value="Spectrin alpha chain non-erythrocytic 1"/>
    <property type="match status" value="3"/>
</dbReference>
<dbReference type="FunFam" id="1.20.58.60:FF:000019">
    <property type="entry name" value="Spectrin beta chain"/>
    <property type="match status" value="2"/>
</dbReference>
<feature type="coiled-coil region" evidence="13">
    <location>
        <begin position="1503"/>
        <end position="1563"/>
    </location>
</feature>
<proteinExistence type="inferred from homology"/>
<evidence type="ECO:0000256" key="11">
    <source>
        <dbReference type="ARBA" id="ARBA00023212"/>
    </source>
</evidence>
<dbReference type="Pfam" id="PF00435">
    <property type="entry name" value="Spectrin"/>
    <property type="match status" value="29"/>
</dbReference>
<dbReference type="SUPFAM" id="SSF50044">
    <property type="entry name" value="SH3-domain"/>
    <property type="match status" value="1"/>
</dbReference>
<feature type="region of interest" description="Disordered" evidence="14">
    <location>
        <begin position="3683"/>
        <end position="3703"/>
    </location>
</feature>
<dbReference type="InterPro" id="IPR011993">
    <property type="entry name" value="PH-like_dom_sf"/>
</dbReference>
<evidence type="ECO:0000259" key="17">
    <source>
        <dbReference type="PROSITE" id="PS50021"/>
    </source>
</evidence>
<dbReference type="InterPro" id="IPR001849">
    <property type="entry name" value="PH_domain"/>
</dbReference>
<dbReference type="InterPro" id="IPR001715">
    <property type="entry name" value="CH_dom"/>
</dbReference>
<dbReference type="Pfam" id="PF00307">
    <property type="entry name" value="CH"/>
    <property type="match status" value="2"/>
</dbReference>
<feature type="coiled-coil region" evidence="13">
    <location>
        <begin position="1174"/>
        <end position="1240"/>
    </location>
</feature>
<dbReference type="InterPro" id="IPR041681">
    <property type="entry name" value="PH_9"/>
</dbReference>
<feature type="region of interest" description="Disordered" evidence="14">
    <location>
        <begin position="3972"/>
        <end position="4120"/>
    </location>
</feature>
<keyword evidence="4" id="KW-0117">Actin capping</keyword>
<evidence type="ECO:0000256" key="1">
    <source>
        <dbReference type="ARBA" id="ARBA00004245"/>
    </source>
</evidence>
<dbReference type="InterPro" id="IPR002017">
    <property type="entry name" value="Spectrin_repeat"/>
</dbReference>
<feature type="domain" description="Calponin-homology (CH)" evidence="17">
    <location>
        <begin position="23"/>
        <end position="126"/>
    </location>
</feature>
<name>A0AAN8JV03_PATCE</name>
<feature type="coiled-coil region" evidence="13">
    <location>
        <begin position="2493"/>
        <end position="2527"/>
    </location>
</feature>
<dbReference type="InterPro" id="IPR018159">
    <property type="entry name" value="Spectrin/alpha-actinin"/>
</dbReference>
<dbReference type="SMART" id="SM00150">
    <property type="entry name" value="SPEC"/>
    <property type="match status" value="29"/>
</dbReference>
<keyword evidence="19" id="KW-1185">Reference proteome</keyword>
<evidence type="ECO:0000313" key="18">
    <source>
        <dbReference type="EMBL" id="KAK6182195.1"/>
    </source>
</evidence>
<accession>A0AAN8JV03</accession>
<dbReference type="InterPro" id="IPR036028">
    <property type="entry name" value="SH3-like_dom_sf"/>
</dbReference>
<dbReference type="PRINTS" id="PR00683">
    <property type="entry name" value="SPECTRINPH"/>
</dbReference>
<gene>
    <name evidence="18" type="ORF">SNE40_009931</name>
</gene>
<dbReference type="Pfam" id="PF17902">
    <property type="entry name" value="SH3_10"/>
    <property type="match status" value="1"/>
</dbReference>
<dbReference type="CDD" id="cd21193">
    <property type="entry name" value="CH_beta_spectrin_rpt1"/>
    <property type="match status" value="1"/>
</dbReference>
<sequence>MSLKETQQFEKGRIKVLQDERVYIQKKTFTKWANAFLEKARMEIKDLFTDLSDGKMLMKLLEIISGENLGKPNKGVLRVQKVENLNRCLKFLATKVYFENIGAEDILDGNQRLILGLIWTIILRFQIQEIVLEDDEDKGEKRSAKDALLLWCQRKTEGYPGVKITNFTTSWRNGLGFNALIHAHRPDVIDYEKLEPADHIGNLNNAFNVADSQLGIPRILDAEDVDVNRPDEKVILTYVASYYHYFAKMKSEMTGGKRIAKVLGNMVEVDKMQQEYENLMSNLLEWIQQKINSLNDRNFPNALEGIQKELLMFKEYMTVEKPPKYRERGNIEAQYFNIQARLKANGQKLYIPKEGRLIHDIETAWLHLEKCEHGREVALRDELIRQERLEQLAQRFARKAGIREAWLKDMEQILDEKISCRNAVQTEAAVKKHEAISAEILARKDRFRALNNLASELVQGNYHNKDNVQKKDQEVMRRWRALLDTLEGRKVTLSGFSNLMSHFREIESIEEELKEVEGKVKLTDYGKHLQATEDYIEQHSLHESQLQALAKRVRNLNRRSKQYGDEGHPEAKPLEERLNSLNDAVERVKNLSKVRKNGLEVAKSYYQFMDDSEMDERWVTEKLEDVRSNNTGKDLDSALKLLKKHENLELEMATRWKRCEQLCAVGQDLVNSGHQSRSEIGQRIKTMMDKWKQLQEQAKLRRVRLEDAIEAHQYYADANEAEWWMREKMPIVTSDDYGKDAASAQALLSRHNRLEKDIKSFNTEIKRLEELSVLMTKASTEHNISPAKFSLPAENGEKSDEEDFGEEVIEVPQEVEVERVVEQEVLQDVVETRKIPQVKAMYAYKGQDTKVDKGEIMILLQQTNEDWWQVRQTDGTESFVPANYVKPVEPKVIQKVVKRPVKVPKRVKVKETVMKKEVVKQKKSAKIRRAPSVRSQANLHFDKDNVETRQRGITVLYNKLSKIAKARSDSLADAIRLFQFYRECDEFDIWMTEKEKVLTKKESLADNVDAVRNEFKNLLTSFAANKGRLDEINSLAGAIVHSGSGQSKKVQARQKEINDRWAQLNKLKQEKEKSLQGASSIELFNSTCDELQEWIKEKDYAISTDDIGKDLRAIDAQQRRHANLERELASMESQMNTVCSLGDTVKTTYPAEGKYVDQRLKDLTALWRGLKEKEKARKNKLNEAQNQLKFAEEAKDLLSWSGAVRARLASAEMPHDIKSAERMLKENGELADDIAAYKDKFAKIRVLGNEVLAKDPNARDVKEKMERLAAEERLINDLWKQRQKQLQDAYDQQVFNRDADKIDAITRGHEAFLDFNDLGSTVDDVEGLLRRHEEFENKLQAQDEKVRGLNDMAEKLIAEKHPNQQHINDRNKEVKNRREGVKDKAADRRKALLDALAFHQFKRDSQELSDWMKDKYKTATDESYRDLSNLQKKLQKHQAFEAELKANSDRLQSLNQSGDGMIKDKHYASPEIKTIMGKLNSEWDDLSSKAADKGNKLREAGQQQSLNQALEDAQDKLNEMEKSNANKDLGSDLRGVKELLKKHQNLENDLSVLSKTIQGLNKEGKEMADKGHFNSANIMKSVDGFNSRFNKLKPEVEERKSQLQESLQRHQFNFDVENELSWIKEHLPAASSVDYGKNLIDAQKLHKKHQDLDREIQGHQPNIERVLATGEKLLEDKHVDSKKIKDKSQELQLSWDDLLKKSKLRKKNLDISVQQQKYLSEVAEVDSWISEKTLLASSTDYGKDEDAADKLLAKNKVLETDIQTYQGIVNGLGKESSRLFKMGCADPSFIKKTQDQLQESLNKLKRLVTERTKNLERSVHLHEYMREADDLEDWIGEQIQTASSEEYGQDFEHFEILRGKFDEFKLRIETGGERIKRCERLSKALLEDKGPHTIQVQQRQEQLKDSWNALMEQIRSRNQKLKGAEEIHRFNRDVEDALSRIQEKHDSIPDDVGRDFNATSAYLKKHEAFENELVALEAQLQVLIDDSGRLQEAYPGENAEQIEQFQATVVDRWGQLQERSEQRKGQLLAAADLHKFRASVRDLVGWAKEIEDEMKTEHTIRDVHSVDMLRNRHDQIRAEIEARGDTFDDIIKTGNDMIQHKHYASPEIKEKVEQVGDVRDRLLSTWMDRKAYYDQLCDLHIFLRDANQLETISSSQEAYLANADLGADIYQVESLKRKHDAFEKVIEAQDEKLSALTDHGTQLVKENHIQSETVQKTMAAVKDRRSQVKNRSEQRKQQLADNLLYAQFNQDAAEAEGWIDDKLKVAYEDDFQNSTDLHDKMKKLQKHQAFESEIVANKDRINKIKQNGELLIKKKHSASPEIKKVGDRLGSKWGELLKASSNRGRGLEEAKDILEFNEQVQKVEAWMREKELLVNAGELGRDYEHCLELQKKANNIESAGITVDESRIKSINDLADRLISQGRTDTETVKRKRDEMNKAWKALQGNLTKYKQQLSTSLEIHSFNRDINDINERINEKAILLSVEDLGKDLAGVEALQRKQEDIERDMTALQNQLEKVEVQAGKLCNRYRDKTDMINKKKQEVDDNWERLEDLSDQRKAKLAESYQLQKFLSDARELSSWSNEMIARMNAGELAKDVAEAENCLQMHHERKAEINGRKSHFSSIRECGMNLINNKHYASEEIQKMISQLDKTKLSLNGTWDKHNNLLTQCHDLMVFKETAEQCDTWLGTKEAFLANEDLGNTLYSVEGLIKKHEGFEKTTKAQEDRIEDLKQFGDDLCEKEHYAKDEIKKRCQTVLSRRVHMWELSTQRRKKLQESHNYQIFLRNLYEVSGWINEKLQVALDESYRDPTNLQAKLQKHQAFEAELAANRNRVDAVVQEGQGLLDGNHYSQTDIKKRLEELERSWQALIAASGDKKDKLQDAYQALLFNRAADDLMSWMDEVENQLMSEDHGKDLSSVNNLLKKHQQLEQDISNHQEKIQDILDAVQVFKEAKHFLKIDLQARSKEVSDRYQSLNEPCHIRRDNLEEALRMYQFYRDVDDELSWIQDKQPTASNTDLGNSLTGVQNLMKKHQALESEIIAHEPLIDAVASSAQMMVRSKHFASQEIQSRLDNLHKQLQELKQTTSSRKLKLQASLEAQKFYTEVAETESWMNEKIPQLTSSDLGKDEDSVQALMKKLDALERDVDNFSNSIGELSALSRSLTDKGHYDSENIKQKQADIEQRYSQLQDLTNQRRAKLNDSKKLFEFYREADEVSDWIEDKSVIAGSEDYGQDLEHIEILQQKFEDFIHDLNSKEDRVTKVVTMGKTMTDNNHFEKTKIQKRSDEITQMWNELREVAQARQESLVGAKEVHMYGREADDTLEWIQEKDLIVSSDDFGHDLESVQSLISRHEGLERDLAAISEQVEIITKEAERLMVLYPDAQEHIARKHEEMVHAWNTLVEKSSQRKEKLQSALQLQMYFNEYRELTAWISEMIAIITSDELARDLPGAESMITRYKEHKVEVDSRAEAFTKFQQTGELLIKNGHFLSEEIQEKITQLNGSREGLIRTMNHRRSLHEQNLEAQKLKYYMEQLDAWMSLREPHLKGKNYGDSIQGVEELLRRHADFEKTVDAQEPKFQALDKPSEVEKAFAQHRLQEQQQQVQDEAKRERERLDELRRKEQDRILDSVGLSSYNMERKKEEDQRKAREKSLRRQREGSSENEEDRGQDDGQLDRSVVKNLIVARSQSIKMAGRPENSMSVRQDQSLSPLTKATEFTFSGSVDDEDLDIQKPHDASVEEEGDVPSLPSLPPPPKSTNQNDDLNTSSEMINNTPSPASPGISKKEKLTSPPLSPKQKRVDNLKEEKKSKRTPSFNIRRKTRSFKKEYKLPDNLPPVAMEGTLDRKLELQSGGKKATIRSWKQFYTVMFGQLLCFFKDKEAISESKQAAAPPVNIHQASCEIAKDYTKKKNVLRVKTADGAEFLLEIHNEEELNDWLNKITYQAEQPPMFPALEIYQNNSELDESVGDAALEPSEQFTKFDGESASPQRSVSPQRATSPQREEKQQNRMSVVPEDGVKESEHQKDVTDGKKTPVTSPGAVSSKSDDSSLQATSPSSQSYISDGQNGDDVQMRPKGGASIRPISEPVGQFADDGKSDKKKSHSMFGFLKKKKEKDTKDVYKDLKKDRV</sequence>
<keyword evidence="11" id="KW-0206">Cytoskeleton</keyword>
<organism evidence="18 19">
    <name type="scientific">Patella caerulea</name>
    <name type="common">Rayed Mediterranean limpet</name>
    <dbReference type="NCBI Taxonomy" id="87958"/>
    <lineage>
        <taxon>Eukaryota</taxon>
        <taxon>Metazoa</taxon>
        <taxon>Spiralia</taxon>
        <taxon>Lophotrochozoa</taxon>
        <taxon>Mollusca</taxon>
        <taxon>Gastropoda</taxon>
        <taxon>Patellogastropoda</taxon>
        <taxon>Patelloidea</taxon>
        <taxon>Patellidae</taxon>
        <taxon>Patella</taxon>
    </lineage>
</organism>
<dbReference type="InterPro" id="IPR001605">
    <property type="entry name" value="PH_dom-spectrin-type"/>
</dbReference>
<dbReference type="InterPro" id="IPR001452">
    <property type="entry name" value="SH3_domain"/>
</dbReference>
<dbReference type="GO" id="GO:0005874">
    <property type="term" value="C:microtubule"/>
    <property type="evidence" value="ECO:0007669"/>
    <property type="project" value="UniProtKB-KW"/>
</dbReference>
<dbReference type="GO" id="GO:0051693">
    <property type="term" value="P:actin filament capping"/>
    <property type="evidence" value="ECO:0007669"/>
    <property type="project" value="UniProtKB-KW"/>
</dbReference>
<comment type="caution">
    <text evidence="18">The sequence shown here is derived from an EMBL/GenBank/DDBJ whole genome shotgun (WGS) entry which is preliminary data.</text>
</comment>
<dbReference type="Gene3D" id="1.20.58.60">
    <property type="match status" value="25"/>
</dbReference>
<evidence type="ECO:0000256" key="14">
    <source>
        <dbReference type="SAM" id="MobiDB-lite"/>
    </source>
</evidence>
<evidence type="ECO:0000256" key="5">
    <source>
        <dbReference type="ARBA" id="ARBA00022490"/>
    </source>
</evidence>
<keyword evidence="3 12" id="KW-0728">SH3 domain</keyword>
<dbReference type="Gene3D" id="1.10.418.10">
    <property type="entry name" value="Calponin-like domain"/>
    <property type="match status" value="2"/>
</dbReference>
<evidence type="ECO:0000256" key="12">
    <source>
        <dbReference type="PROSITE-ProRule" id="PRU00192"/>
    </source>
</evidence>
<dbReference type="CDD" id="cd10571">
    <property type="entry name" value="PH_beta_spectrin"/>
    <property type="match status" value="1"/>
</dbReference>
<keyword evidence="13" id="KW-0175">Coiled coil</keyword>
<dbReference type="SMART" id="SM00326">
    <property type="entry name" value="SH3"/>
    <property type="match status" value="1"/>
</dbReference>
<feature type="coiled-coil region" evidence="13">
    <location>
        <begin position="2916"/>
        <end position="2943"/>
    </location>
</feature>
<dbReference type="CDD" id="cd21194">
    <property type="entry name" value="CH_beta_spectrin_rpt2"/>
    <property type="match status" value="1"/>
</dbReference>
<dbReference type="GO" id="GO:0003779">
    <property type="term" value="F:actin binding"/>
    <property type="evidence" value="ECO:0007669"/>
    <property type="project" value="UniProtKB-KW"/>
</dbReference>
<dbReference type="PROSITE" id="PS50003">
    <property type="entry name" value="PH_DOMAIN"/>
    <property type="match status" value="1"/>
</dbReference>
<dbReference type="Gene3D" id="2.30.29.30">
    <property type="entry name" value="Pleckstrin-homology domain (PH domain)/Phosphotyrosine-binding domain (PTB)"/>
    <property type="match status" value="1"/>
</dbReference>
<feature type="coiled-coil region" evidence="13">
    <location>
        <begin position="3121"/>
        <end position="3190"/>
    </location>
</feature>
<feature type="domain" description="PH" evidence="16">
    <location>
        <begin position="3829"/>
        <end position="3938"/>
    </location>
</feature>
<dbReference type="CDD" id="cd00176">
    <property type="entry name" value="SPEC"/>
    <property type="match status" value="17"/>
</dbReference>
<dbReference type="FunFam" id="1.20.58.60:FF:000020">
    <property type="entry name" value="Spectrin alpha chain, non-erythrocytic 1"/>
    <property type="match status" value="3"/>
</dbReference>
<evidence type="ECO:0000256" key="2">
    <source>
        <dbReference type="ARBA" id="ARBA00006826"/>
    </source>
</evidence>
<keyword evidence="6" id="KW-0597">Phosphoprotein</keyword>
<dbReference type="SUPFAM" id="SSF46966">
    <property type="entry name" value="Spectrin repeat"/>
    <property type="match status" value="20"/>
</dbReference>
<evidence type="ECO:0000256" key="8">
    <source>
        <dbReference type="ARBA" id="ARBA00022701"/>
    </source>
</evidence>
<feature type="coiled-coil region" evidence="13">
    <location>
        <begin position="1427"/>
        <end position="1457"/>
    </location>
</feature>
<dbReference type="InterPro" id="IPR001589">
    <property type="entry name" value="Actinin_actin-bd_CS"/>
</dbReference>
<dbReference type="SUPFAM" id="SSF47576">
    <property type="entry name" value="Calponin-homology domain, CH-domain"/>
    <property type="match status" value="1"/>
</dbReference>
<comment type="similarity">
    <text evidence="2">Belongs to the spectrin family.</text>
</comment>
<evidence type="ECO:0000256" key="13">
    <source>
        <dbReference type="SAM" id="Coils"/>
    </source>
</evidence>
<dbReference type="PROSITE" id="PS00019">
    <property type="entry name" value="ACTININ_1"/>
    <property type="match status" value="1"/>
</dbReference>
<feature type="compositionally biased region" description="Basic and acidic residues" evidence="14">
    <location>
        <begin position="4105"/>
        <end position="4120"/>
    </location>
</feature>
<evidence type="ECO:0000256" key="3">
    <source>
        <dbReference type="ARBA" id="ARBA00022443"/>
    </source>
</evidence>
<feature type="compositionally biased region" description="Basic and acidic residues" evidence="14">
    <location>
        <begin position="4008"/>
        <end position="4024"/>
    </location>
</feature>
<protein>
    <submittedName>
        <fullName evidence="18">Uncharacterized protein</fullName>
    </submittedName>
</protein>
<dbReference type="GO" id="GO:0005543">
    <property type="term" value="F:phospholipid binding"/>
    <property type="evidence" value="ECO:0007669"/>
    <property type="project" value="InterPro"/>
</dbReference>
<evidence type="ECO:0000259" key="16">
    <source>
        <dbReference type="PROSITE" id="PS50003"/>
    </source>
</evidence>
<feature type="compositionally biased region" description="Polar residues" evidence="14">
    <location>
        <begin position="3978"/>
        <end position="3992"/>
    </location>
</feature>
<feature type="coiled-coil region" evidence="13">
    <location>
        <begin position="3340"/>
        <end position="3367"/>
    </location>
</feature>
<dbReference type="EMBL" id="JAZGQO010000007">
    <property type="protein sequence ID" value="KAK6182195.1"/>
    <property type="molecule type" value="Genomic_DNA"/>
</dbReference>
<dbReference type="InterPro" id="IPR041615">
    <property type="entry name" value="Desmoplakin_SH3"/>
</dbReference>
<feature type="domain" description="SH3" evidence="15">
    <location>
        <begin position="833"/>
        <end position="890"/>
    </location>
</feature>
<evidence type="ECO:0000256" key="10">
    <source>
        <dbReference type="ARBA" id="ARBA00023203"/>
    </source>
</evidence>